<evidence type="ECO:0000259" key="9">
    <source>
        <dbReference type="PROSITE" id="PS50928"/>
    </source>
</evidence>
<feature type="transmembrane region" description="Helical" evidence="7">
    <location>
        <begin position="208"/>
        <end position="230"/>
    </location>
</feature>
<protein>
    <submittedName>
        <fullName evidence="10">Carbohydrate ABC transporter permease</fullName>
    </submittedName>
</protein>
<dbReference type="Gene3D" id="1.10.3720.10">
    <property type="entry name" value="MetI-like"/>
    <property type="match status" value="1"/>
</dbReference>
<comment type="subcellular location">
    <subcellularLocation>
        <location evidence="1 7">Cell membrane</location>
        <topology evidence="1 7">Multi-pass membrane protein</topology>
    </subcellularLocation>
</comment>
<comment type="caution">
    <text evidence="10">The sequence shown here is derived from an EMBL/GenBank/DDBJ whole genome shotgun (WGS) entry which is preliminary data.</text>
</comment>
<feature type="domain" description="ABC transmembrane type-1" evidence="9">
    <location>
        <begin position="98"/>
        <end position="287"/>
    </location>
</feature>
<feature type="transmembrane region" description="Helical" evidence="7">
    <location>
        <begin position="103"/>
        <end position="123"/>
    </location>
</feature>
<dbReference type="EMBL" id="BAAAWD010000007">
    <property type="protein sequence ID" value="GAA3006705.1"/>
    <property type="molecule type" value="Genomic_DNA"/>
</dbReference>
<dbReference type="InterPro" id="IPR035906">
    <property type="entry name" value="MetI-like_sf"/>
</dbReference>
<evidence type="ECO:0000313" key="10">
    <source>
        <dbReference type="EMBL" id="GAA3006705.1"/>
    </source>
</evidence>
<keyword evidence="4 7" id="KW-0812">Transmembrane</keyword>
<sequence>MTSTSPASPASPASARRPAGPGGSRRPGRPGRRNLGTYLAAVVLAVPFLLPFYLLIRNALMSRRELGSLDWHWWPETVSLQGFADAFGNEAVPLVHALWNSTLISAISAPVATLLASMAGYGLARIPVPASRPVFFFIIATMMVPGAATFIPTFVVVGSMGGVNTLWGLIVPGLFSAFAVLLFRGFYLRFPRELEDAGRVDGLGHLGLYLRLALPNSGALFASLGILSFIEHWNAFLWPLVIGQDPAYWTVQVALSTNLNQQAVNLPALFAGALVAILPLVALFLVAQRYIVRGVLLSGIKG</sequence>
<evidence type="ECO:0000256" key="6">
    <source>
        <dbReference type="ARBA" id="ARBA00023136"/>
    </source>
</evidence>
<dbReference type="SUPFAM" id="SSF161098">
    <property type="entry name" value="MetI-like"/>
    <property type="match status" value="1"/>
</dbReference>
<feature type="compositionally biased region" description="Low complexity" evidence="8">
    <location>
        <begin position="1"/>
        <end position="19"/>
    </location>
</feature>
<gene>
    <name evidence="10" type="ORF">GCM10017559_30760</name>
</gene>
<keyword evidence="2 7" id="KW-0813">Transport</keyword>
<feature type="transmembrane region" description="Helical" evidence="7">
    <location>
        <begin position="166"/>
        <end position="187"/>
    </location>
</feature>
<organism evidence="10 11">
    <name type="scientific">Streptosporangium longisporum</name>
    <dbReference type="NCBI Taxonomy" id="46187"/>
    <lineage>
        <taxon>Bacteria</taxon>
        <taxon>Bacillati</taxon>
        <taxon>Actinomycetota</taxon>
        <taxon>Actinomycetes</taxon>
        <taxon>Streptosporangiales</taxon>
        <taxon>Streptosporangiaceae</taxon>
        <taxon>Streptosporangium</taxon>
    </lineage>
</organism>
<dbReference type="PROSITE" id="PS50928">
    <property type="entry name" value="ABC_TM1"/>
    <property type="match status" value="1"/>
</dbReference>
<evidence type="ECO:0000313" key="11">
    <source>
        <dbReference type="Proteomes" id="UP001499930"/>
    </source>
</evidence>
<dbReference type="Pfam" id="PF00528">
    <property type="entry name" value="BPD_transp_1"/>
    <property type="match status" value="1"/>
</dbReference>
<dbReference type="RefSeq" id="WP_344894698.1">
    <property type="nucleotide sequence ID" value="NZ_BAAAWD010000007.1"/>
</dbReference>
<evidence type="ECO:0000256" key="1">
    <source>
        <dbReference type="ARBA" id="ARBA00004651"/>
    </source>
</evidence>
<keyword evidence="11" id="KW-1185">Reference proteome</keyword>
<keyword evidence="5 7" id="KW-1133">Transmembrane helix</keyword>
<evidence type="ECO:0000256" key="2">
    <source>
        <dbReference type="ARBA" id="ARBA00022448"/>
    </source>
</evidence>
<dbReference type="PANTHER" id="PTHR43744">
    <property type="entry name" value="ABC TRANSPORTER PERMEASE PROTEIN MG189-RELATED-RELATED"/>
    <property type="match status" value="1"/>
</dbReference>
<reference evidence="11" key="1">
    <citation type="journal article" date="2019" name="Int. J. Syst. Evol. Microbiol.">
        <title>The Global Catalogue of Microorganisms (GCM) 10K type strain sequencing project: providing services to taxonomists for standard genome sequencing and annotation.</title>
        <authorList>
            <consortium name="The Broad Institute Genomics Platform"/>
            <consortium name="The Broad Institute Genome Sequencing Center for Infectious Disease"/>
            <person name="Wu L."/>
            <person name="Ma J."/>
        </authorList>
    </citation>
    <scope>NUCLEOTIDE SEQUENCE [LARGE SCALE GENOMIC DNA]</scope>
    <source>
        <strain evidence="11">JCM 3106</strain>
    </source>
</reference>
<evidence type="ECO:0000256" key="5">
    <source>
        <dbReference type="ARBA" id="ARBA00022989"/>
    </source>
</evidence>
<accession>A0ABP6KHT9</accession>
<keyword evidence="6 7" id="KW-0472">Membrane</keyword>
<evidence type="ECO:0000256" key="3">
    <source>
        <dbReference type="ARBA" id="ARBA00022475"/>
    </source>
</evidence>
<evidence type="ECO:0000256" key="8">
    <source>
        <dbReference type="SAM" id="MobiDB-lite"/>
    </source>
</evidence>
<proteinExistence type="inferred from homology"/>
<dbReference type="CDD" id="cd06261">
    <property type="entry name" value="TM_PBP2"/>
    <property type="match status" value="1"/>
</dbReference>
<feature type="transmembrane region" description="Helical" evidence="7">
    <location>
        <begin position="266"/>
        <end position="287"/>
    </location>
</feature>
<evidence type="ECO:0000256" key="4">
    <source>
        <dbReference type="ARBA" id="ARBA00022692"/>
    </source>
</evidence>
<feature type="region of interest" description="Disordered" evidence="8">
    <location>
        <begin position="1"/>
        <end position="32"/>
    </location>
</feature>
<name>A0ABP6KHT9_9ACTN</name>
<dbReference type="Proteomes" id="UP001499930">
    <property type="component" value="Unassembled WGS sequence"/>
</dbReference>
<comment type="similarity">
    <text evidence="7">Belongs to the binding-protein-dependent transport system permease family.</text>
</comment>
<dbReference type="PANTHER" id="PTHR43744:SF12">
    <property type="entry name" value="ABC TRANSPORTER PERMEASE PROTEIN MG189-RELATED"/>
    <property type="match status" value="1"/>
</dbReference>
<dbReference type="InterPro" id="IPR000515">
    <property type="entry name" value="MetI-like"/>
</dbReference>
<feature type="transmembrane region" description="Helical" evidence="7">
    <location>
        <begin position="35"/>
        <end position="56"/>
    </location>
</feature>
<keyword evidence="3" id="KW-1003">Cell membrane</keyword>
<evidence type="ECO:0000256" key="7">
    <source>
        <dbReference type="RuleBase" id="RU363032"/>
    </source>
</evidence>
<feature type="transmembrane region" description="Helical" evidence="7">
    <location>
        <begin position="135"/>
        <end position="160"/>
    </location>
</feature>